<sequence>MNNEITKCLTSLFNALNAKSEEEAMKMFGDAINHAKESKVDINNPEYFDCFINHKLKKGIKLLASTLHEPSICKDKNKPNFIYVNYSFLENHIRNLCELREGSACCADKSRYILKMYLKYSIDGEVPTFNPNVENYWTPNFGNNEMWIRYCDSLCRLYYGYTEEYFKAYNSLIQCEIRKFKHTLHKWYMEFNDGEIVEFDHSWDDRNENPLEGYADKGDFYTMHKRKVQDKNFDIYEPEGEEEKMLFRKSYVKIPKSEIKQIYKKSEERMV</sequence>
<dbReference type="EMBL" id="SWRJ01000010">
    <property type="protein sequence ID" value="NFI23340.1"/>
    <property type="molecule type" value="Genomic_DNA"/>
</dbReference>
<reference evidence="1" key="1">
    <citation type="submission" date="2013-09" db="EMBL/GenBank/DDBJ databases">
        <title>Analysis of type B2 neurotoxin-encoding plasmid in Clostridium botulinum.</title>
        <authorList>
            <person name="Hosomi K."/>
            <person name="Sakaguchi Y."/>
            <person name="Gotoh K."/>
            <person name="Nakamura K."/>
            <person name="Kohda T."/>
            <person name="Mukamoto M."/>
            <person name="Iida T."/>
            <person name="Kozaki S."/>
        </authorList>
    </citation>
    <scope>NUCLEOTIDE SEQUENCE</scope>
    <source>
        <strain evidence="1">111</strain>
        <plasmid evidence="1">pCB111</plasmid>
    </source>
</reference>
<dbReference type="EMBL" id="AB855771">
    <property type="protein sequence ID" value="BAP25818.1"/>
    <property type="molecule type" value="Genomic_DNA"/>
</dbReference>
<name>A0A077K2V3_CLOBO</name>
<evidence type="ECO:0000313" key="1">
    <source>
        <dbReference type="EMBL" id="BAP25818.1"/>
    </source>
</evidence>
<gene>
    <name evidence="2" type="ORF">FC964_18650</name>
</gene>
<evidence type="ECO:0000313" key="3">
    <source>
        <dbReference type="Proteomes" id="UP000482543"/>
    </source>
</evidence>
<dbReference type="RefSeq" id="WP_032072552.1">
    <property type="nucleotide sequence ID" value="NC_025146.1"/>
</dbReference>
<organism evidence="1">
    <name type="scientific">Clostridium botulinum</name>
    <dbReference type="NCBI Taxonomy" id="1491"/>
    <lineage>
        <taxon>Bacteria</taxon>
        <taxon>Bacillati</taxon>
        <taxon>Bacillota</taxon>
        <taxon>Clostridia</taxon>
        <taxon>Eubacteriales</taxon>
        <taxon>Clostridiaceae</taxon>
        <taxon>Clostridium</taxon>
    </lineage>
</organism>
<geneLocation type="plasmid" evidence="1">
    <name>pCB111</name>
</geneLocation>
<accession>A0A077K2V3</accession>
<evidence type="ECO:0000313" key="2">
    <source>
        <dbReference type="EMBL" id="NFI23340.1"/>
    </source>
</evidence>
<reference evidence="2 3" key="2">
    <citation type="submission" date="2019-04" db="EMBL/GenBank/DDBJ databases">
        <title>Genome sequencing of Clostridium botulinum Groups I-IV and Clostridium butyricum.</title>
        <authorList>
            <person name="Brunt J."/>
            <person name="Van Vliet A.H.M."/>
            <person name="Stringer S.C."/>
            <person name="Carter A.T."/>
            <person name="Peck M.W."/>
        </authorList>
    </citation>
    <scope>NUCLEOTIDE SEQUENCE [LARGE SCALE GENOMIC DNA]</scope>
    <source>
        <strain evidence="2 3">IFR 15/034</strain>
    </source>
</reference>
<keyword evidence="1" id="KW-0614">Plasmid</keyword>
<protein>
    <submittedName>
        <fullName evidence="1">Uncharacterized protein</fullName>
    </submittedName>
</protein>
<proteinExistence type="predicted"/>
<dbReference type="AlphaFoldDB" id="A0A077K2V3"/>
<dbReference type="Proteomes" id="UP000482543">
    <property type="component" value="Unassembled WGS sequence"/>
</dbReference>